<dbReference type="Proteomes" id="UP000020218">
    <property type="component" value="Unassembled WGS sequence"/>
</dbReference>
<organism evidence="1 2">
    <name type="scientific">Candidatus Accumulibacter adjunctus</name>
    <dbReference type="NCBI Taxonomy" id="1454001"/>
    <lineage>
        <taxon>Bacteria</taxon>
        <taxon>Pseudomonadati</taxon>
        <taxon>Pseudomonadota</taxon>
        <taxon>Betaproteobacteria</taxon>
        <taxon>Candidatus Accumulibacter</taxon>
    </lineage>
</organism>
<gene>
    <name evidence="1" type="ORF">AW08_03038</name>
</gene>
<evidence type="ECO:0000313" key="2">
    <source>
        <dbReference type="Proteomes" id="UP000020218"/>
    </source>
</evidence>
<sequence length="78" mass="8079">MGGAMATDDFAGPVGLRTAMPRRLRVCQGPACAGQMVAIVTIAPAAAEMSSEELAKLAQNPVGNLLRRACPTVRRGVE</sequence>
<dbReference type="AlphaFoldDB" id="A0A011NLZ6"/>
<protein>
    <submittedName>
        <fullName evidence="1">Uncharacterized protein</fullName>
    </submittedName>
</protein>
<proteinExistence type="predicted"/>
<name>A0A011NLZ6_9PROT</name>
<dbReference type="EMBL" id="JFAX01000020">
    <property type="protein sequence ID" value="EXI65667.1"/>
    <property type="molecule type" value="Genomic_DNA"/>
</dbReference>
<dbReference type="PATRIC" id="fig|1454001.3.peg.3083"/>
<comment type="caution">
    <text evidence="1">The sequence shown here is derived from an EMBL/GenBank/DDBJ whole genome shotgun (WGS) entry which is preliminary data.</text>
</comment>
<keyword evidence="2" id="KW-1185">Reference proteome</keyword>
<reference evidence="1" key="1">
    <citation type="submission" date="2014-02" db="EMBL/GenBank/DDBJ databases">
        <title>Expanding our view of genomic diversity in Candidatus Accumulibacter clades.</title>
        <authorList>
            <person name="Skennerton C.T."/>
            <person name="Barr J.J."/>
            <person name="Slater F.R."/>
            <person name="Bond P.L."/>
            <person name="Tyson G.W."/>
        </authorList>
    </citation>
    <scope>NUCLEOTIDE SEQUENCE [LARGE SCALE GENOMIC DNA]</scope>
</reference>
<evidence type="ECO:0000313" key="1">
    <source>
        <dbReference type="EMBL" id="EXI65667.1"/>
    </source>
</evidence>
<dbReference type="STRING" id="1454001.AW08_03038"/>
<accession>A0A011NLZ6</accession>